<dbReference type="EMBL" id="JAXUHJ010000008">
    <property type="protein sequence ID" value="MEJ8542829.1"/>
    <property type="molecule type" value="Genomic_DNA"/>
</dbReference>
<dbReference type="GO" id="GO:0010181">
    <property type="term" value="F:FMN binding"/>
    <property type="evidence" value="ECO:0007669"/>
    <property type="project" value="InterPro"/>
</dbReference>
<dbReference type="RefSeq" id="WP_074359788.1">
    <property type="nucleotide sequence ID" value="NZ_CP104550.1"/>
</dbReference>
<sequence>MKTCITYYSRTGNTAMVARTLAEELGADIIEIKDLKDREGFLSSFKSSIDAMRESKTRISPGKVDMDDYDLIYIGSPTWAGKPAPAVITLIDTLNFMGKDVILFTTMSRQGGEGVIERMGEKIRARGGRIINSFMIKTGGKELIEVKEDTLRVISEKDLLIYES</sequence>
<reference evidence="3" key="1">
    <citation type="submission" date="2022-09" db="EMBL/GenBank/DDBJ databases">
        <title>Characterization of three MwoI isoschizomers from sequenced genome and metagenomes.</title>
        <authorList>
            <person name="Fomenkov A."/>
            <person name="Xu S.Y."/>
            <person name="Roberts R.J."/>
        </authorList>
    </citation>
    <scope>NUCLEOTIDE SEQUENCE</scope>
    <source>
        <strain evidence="3">DSM 2970</strain>
    </source>
</reference>
<dbReference type="Proteomes" id="UP001065373">
    <property type="component" value="Chromosome"/>
</dbReference>
<evidence type="ECO:0000313" key="4">
    <source>
        <dbReference type="Proteomes" id="UP001369247"/>
    </source>
</evidence>
<dbReference type="Gene3D" id="3.40.50.360">
    <property type="match status" value="1"/>
</dbReference>
<dbReference type="InterPro" id="IPR008254">
    <property type="entry name" value="Flavodoxin/NO_synth"/>
</dbReference>
<proteinExistence type="predicted"/>
<dbReference type="PROSITE" id="PS50902">
    <property type="entry name" value="FLAVODOXIN_LIKE"/>
    <property type="match status" value="1"/>
</dbReference>
<name>A0A9E7RRI5_METWO</name>
<dbReference type="GeneID" id="58978849"/>
<dbReference type="Proteomes" id="UP001369247">
    <property type="component" value="Unassembled WGS sequence"/>
</dbReference>
<evidence type="ECO:0000313" key="2">
    <source>
        <dbReference type="EMBL" id="MEJ8542829.1"/>
    </source>
</evidence>
<dbReference type="GeneID" id="75106842"/>
<evidence type="ECO:0000313" key="3">
    <source>
        <dbReference type="EMBL" id="UXH31150.1"/>
    </source>
</evidence>
<gene>
    <name evidence="3" type="ORF">N5910_06280</name>
    <name evidence="2" type="ORF">U2150_04925</name>
</gene>
<keyword evidence="4" id="KW-1185">Reference proteome</keyword>
<accession>A0A9E7RRI5</accession>
<dbReference type="PANTHER" id="PTHR39201:SF1">
    <property type="entry name" value="FLAVODOXIN-LIKE DOMAIN-CONTAINING PROTEIN"/>
    <property type="match status" value="1"/>
</dbReference>
<dbReference type="InterPro" id="IPR029039">
    <property type="entry name" value="Flavoprotein-like_sf"/>
</dbReference>
<dbReference type="PANTHER" id="PTHR39201">
    <property type="entry name" value="EXPORTED PROTEIN-RELATED"/>
    <property type="match status" value="1"/>
</dbReference>
<evidence type="ECO:0000259" key="1">
    <source>
        <dbReference type="PROSITE" id="PS50902"/>
    </source>
</evidence>
<protein>
    <submittedName>
        <fullName evidence="3">Flavodoxin</fullName>
    </submittedName>
</protein>
<dbReference type="Pfam" id="PF12682">
    <property type="entry name" value="Flavodoxin_4"/>
    <property type="match status" value="1"/>
</dbReference>
<feature type="domain" description="Flavodoxin-like" evidence="1">
    <location>
        <begin position="3"/>
        <end position="159"/>
    </location>
</feature>
<dbReference type="SUPFAM" id="SSF52218">
    <property type="entry name" value="Flavoproteins"/>
    <property type="match status" value="1"/>
</dbReference>
<dbReference type="EMBL" id="CP104550">
    <property type="protein sequence ID" value="UXH31150.1"/>
    <property type="molecule type" value="Genomic_DNA"/>
</dbReference>
<dbReference type="AlphaFoldDB" id="A0A9E7RRI5"/>
<reference evidence="2 4" key="2">
    <citation type="submission" date="2023-12" db="EMBL/GenBank/DDBJ databases">
        <title>Phenotypic and Genomic Characterization of Methanothermobacter wolfeii Strain BSEL, a CO2-Capturing Archaeon with Minimal Nutrient Requirements.</title>
        <authorList>
            <person name="Ale Enriquez F."/>
            <person name="Ahring B.K."/>
        </authorList>
    </citation>
    <scope>NUCLEOTIDE SEQUENCE [LARGE SCALE GENOMIC DNA]</scope>
    <source>
        <strain evidence="2 4">BSEL-1</strain>
    </source>
</reference>
<organism evidence="3">
    <name type="scientific">Methanothermobacter wolfeii</name>
    <name type="common">Methanobacterium wolfei</name>
    <dbReference type="NCBI Taxonomy" id="145261"/>
    <lineage>
        <taxon>Archaea</taxon>
        <taxon>Methanobacteriati</taxon>
        <taxon>Methanobacteriota</taxon>
        <taxon>Methanomada group</taxon>
        <taxon>Methanobacteria</taxon>
        <taxon>Methanobacteriales</taxon>
        <taxon>Methanobacteriaceae</taxon>
        <taxon>Methanothermobacter</taxon>
    </lineage>
</organism>